<dbReference type="EC" id="3.1.26.4" evidence="3"/>
<dbReference type="InterPro" id="IPR050092">
    <property type="entry name" value="RNase_H"/>
</dbReference>
<keyword evidence="5" id="KW-0479">Metal-binding</keyword>
<accession>A0A8H5FLJ2</accession>
<keyword evidence="11" id="KW-1185">Reference proteome</keyword>
<evidence type="ECO:0000256" key="6">
    <source>
        <dbReference type="ARBA" id="ARBA00022759"/>
    </source>
</evidence>
<feature type="compositionally biased region" description="Basic and acidic residues" evidence="8">
    <location>
        <begin position="789"/>
        <end position="799"/>
    </location>
</feature>
<dbReference type="Gene3D" id="3.30.420.10">
    <property type="entry name" value="Ribonuclease H-like superfamily/Ribonuclease H"/>
    <property type="match status" value="1"/>
</dbReference>
<proteinExistence type="inferred from homology"/>
<dbReference type="PANTHER" id="PTHR10642:SF26">
    <property type="entry name" value="RIBONUCLEASE H1"/>
    <property type="match status" value="1"/>
</dbReference>
<dbReference type="PANTHER" id="PTHR10642">
    <property type="entry name" value="RIBONUCLEASE H1"/>
    <property type="match status" value="1"/>
</dbReference>
<dbReference type="OrthoDB" id="2752996at2759"/>
<dbReference type="SUPFAM" id="SSF53098">
    <property type="entry name" value="Ribonuclease H-like"/>
    <property type="match status" value="1"/>
</dbReference>
<comment type="catalytic activity">
    <reaction evidence="1">
        <text>Endonucleolytic cleavage to 5'-phosphomonoester.</text>
        <dbReference type="EC" id="3.1.26.4"/>
    </reaction>
</comment>
<feature type="compositionally biased region" description="Polar residues" evidence="8">
    <location>
        <begin position="359"/>
        <end position="370"/>
    </location>
</feature>
<dbReference type="CDD" id="cd09280">
    <property type="entry name" value="RNase_HI_eukaryote_like"/>
    <property type="match status" value="1"/>
</dbReference>
<dbReference type="PROSITE" id="PS50879">
    <property type="entry name" value="RNASE_H_1"/>
    <property type="match status" value="1"/>
</dbReference>
<organism evidence="10 11">
    <name type="scientific">Ephemerocybe angulata</name>
    <dbReference type="NCBI Taxonomy" id="980116"/>
    <lineage>
        <taxon>Eukaryota</taxon>
        <taxon>Fungi</taxon>
        <taxon>Dikarya</taxon>
        <taxon>Basidiomycota</taxon>
        <taxon>Agaricomycotina</taxon>
        <taxon>Agaricomycetes</taxon>
        <taxon>Agaricomycetidae</taxon>
        <taxon>Agaricales</taxon>
        <taxon>Agaricineae</taxon>
        <taxon>Psathyrellaceae</taxon>
        <taxon>Ephemerocybe</taxon>
    </lineage>
</organism>
<evidence type="ECO:0000256" key="4">
    <source>
        <dbReference type="ARBA" id="ARBA00022722"/>
    </source>
</evidence>
<dbReference type="GO" id="GO:0046872">
    <property type="term" value="F:metal ion binding"/>
    <property type="evidence" value="ECO:0007669"/>
    <property type="project" value="UniProtKB-KW"/>
</dbReference>
<comment type="caution">
    <text evidence="10">The sequence shown here is derived from an EMBL/GenBank/DDBJ whole genome shotgun (WGS) entry which is preliminary data.</text>
</comment>
<keyword evidence="7" id="KW-0378">Hydrolase</keyword>
<evidence type="ECO:0000256" key="3">
    <source>
        <dbReference type="ARBA" id="ARBA00012180"/>
    </source>
</evidence>
<dbReference type="GO" id="GO:0043137">
    <property type="term" value="P:DNA replication, removal of RNA primer"/>
    <property type="evidence" value="ECO:0007669"/>
    <property type="project" value="TreeGrafter"/>
</dbReference>
<evidence type="ECO:0000256" key="1">
    <source>
        <dbReference type="ARBA" id="ARBA00000077"/>
    </source>
</evidence>
<dbReference type="InterPro" id="IPR002156">
    <property type="entry name" value="RNaseH_domain"/>
</dbReference>
<keyword evidence="4" id="KW-0540">Nuclease</keyword>
<feature type="domain" description="RNase H type-1" evidence="9">
    <location>
        <begin position="415"/>
        <end position="557"/>
    </location>
</feature>
<feature type="compositionally biased region" description="Polar residues" evidence="8">
    <location>
        <begin position="773"/>
        <end position="788"/>
    </location>
</feature>
<dbReference type="InterPro" id="IPR036397">
    <property type="entry name" value="RNaseH_sf"/>
</dbReference>
<evidence type="ECO:0000313" key="10">
    <source>
        <dbReference type="EMBL" id="KAF5341249.1"/>
    </source>
</evidence>
<sequence>MASGARFNIEKTVVIPLGSKRQRAEMHRLRRYHPDSEPIPPGIHIAGEGEMVRLLGSYYGYGFDQVEVWQPTIEKVRATLGRWGRHRPTLAGRCRAATAIVGSFTQYLTRVQGMPDATVLALEKIIDDFVFNKNGERINNAVAIATLKAPLNEGGFKLIDLRSRNEAIALMVLQRYHSPADKRPIWVAVAEPLVAAAAVSRFQNVAPSLLKSPLTQQWRVFLQSKSLPPVLKNMLSVAAKYNAHCAPMTITPELRDSMPFWYHIGRRPDTRALYGDKWGVCQQRVHHFSTTKQMVDHARKNDAPDHQMSQSCDCYACYNDRLTGCDNPIECRRNASTKLDSLAAVWDPRSDANRAPHRTTPNPETTGGFTETWNRSITEHGDPTHHVRVLVDWKKEEQRTLPAADIAPLLLPAWDSPRTTVYTDGSCSANGTASARAGSGLWYGDGDTRNAAIRIPTKMASNNVGELVAALVAIQKNPRTQYLDIVSDSKYTIDALTTLLPRWADEGFTHCKNVPILAAMYGEVISSDSTIRTKKVKGHSGDAGNDAADALAAAGAEKEMPDRLDLRKGVFIQGTGVRLAAATQSLLYRAIRRRVNKHARARTTANIESVQSVIEEINGEKPLESAIWDSLGKGTTLTKKAKVFLWKAVHEGHKIGIYWEKIDSNPLTARMPCALCQAPVESMVHILFECRASGQETAWQVFNELWDRTGKVKPYITMGTVMGIGLVLIKNERGKVLTGATRLFRILVSETMYSIWLNRCDWRNQDRKGQRPCENTPTSRGAKQNAQRGQHETTERPYLDKSPVIW</sequence>
<dbReference type="GO" id="GO:0004523">
    <property type="term" value="F:RNA-DNA hybrid ribonuclease activity"/>
    <property type="evidence" value="ECO:0007669"/>
    <property type="project" value="UniProtKB-EC"/>
</dbReference>
<dbReference type="EMBL" id="JAACJK010000002">
    <property type="protein sequence ID" value="KAF5341249.1"/>
    <property type="molecule type" value="Genomic_DNA"/>
</dbReference>
<dbReference type="GO" id="GO:0003676">
    <property type="term" value="F:nucleic acid binding"/>
    <property type="evidence" value="ECO:0007669"/>
    <property type="project" value="InterPro"/>
</dbReference>
<evidence type="ECO:0000256" key="5">
    <source>
        <dbReference type="ARBA" id="ARBA00022723"/>
    </source>
</evidence>
<evidence type="ECO:0000313" key="11">
    <source>
        <dbReference type="Proteomes" id="UP000541558"/>
    </source>
</evidence>
<evidence type="ECO:0000256" key="2">
    <source>
        <dbReference type="ARBA" id="ARBA00005300"/>
    </source>
</evidence>
<keyword evidence="6" id="KW-0255">Endonuclease</keyword>
<dbReference type="InterPro" id="IPR012337">
    <property type="entry name" value="RNaseH-like_sf"/>
</dbReference>
<dbReference type="AlphaFoldDB" id="A0A8H5FLJ2"/>
<dbReference type="Proteomes" id="UP000541558">
    <property type="component" value="Unassembled WGS sequence"/>
</dbReference>
<gene>
    <name evidence="10" type="ORF">D9611_005967</name>
</gene>
<reference evidence="10 11" key="1">
    <citation type="journal article" date="2020" name="ISME J.">
        <title>Uncovering the hidden diversity of litter-decomposition mechanisms in mushroom-forming fungi.</title>
        <authorList>
            <person name="Floudas D."/>
            <person name="Bentzer J."/>
            <person name="Ahren D."/>
            <person name="Johansson T."/>
            <person name="Persson P."/>
            <person name="Tunlid A."/>
        </authorList>
    </citation>
    <scope>NUCLEOTIDE SEQUENCE [LARGE SCALE GENOMIC DNA]</scope>
    <source>
        <strain evidence="10 11">CBS 175.51</strain>
    </source>
</reference>
<protein>
    <recommendedName>
        <fullName evidence="3">ribonuclease H</fullName>
        <ecNumber evidence="3">3.1.26.4</ecNumber>
    </recommendedName>
</protein>
<evidence type="ECO:0000256" key="8">
    <source>
        <dbReference type="SAM" id="MobiDB-lite"/>
    </source>
</evidence>
<dbReference type="Pfam" id="PF00075">
    <property type="entry name" value="RNase_H"/>
    <property type="match status" value="1"/>
</dbReference>
<name>A0A8H5FLJ2_9AGAR</name>
<feature type="region of interest" description="Disordered" evidence="8">
    <location>
        <begin position="349"/>
        <end position="370"/>
    </location>
</feature>
<feature type="region of interest" description="Disordered" evidence="8">
    <location>
        <begin position="766"/>
        <end position="806"/>
    </location>
</feature>
<evidence type="ECO:0000256" key="7">
    <source>
        <dbReference type="ARBA" id="ARBA00022801"/>
    </source>
</evidence>
<evidence type="ECO:0000259" key="9">
    <source>
        <dbReference type="PROSITE" id="PS50879"/>
    </source>
</evidence>
<comment type="similarity">
    <text evidence="2">Belongs to the RNase H family.</text>
</comment>